<dbReference type="EMBL" id="BAABUK010000009">
    <property type="protein sequence ID" value="GAA5811118.1"/>
    <property type="molecule type" value="Genomic_DNA"/>
</dbReference>
<evidence type="ECO:0000259" key="1">
    <source>
        <dbReference type="Pfam" id="PF13847"/>
    </source>
</evidence>
<protein>
    <recommendedName>
        <fullName evidence="1">Methyltransferase domain-containing protein</fullName>
    </recommendedName>
</protein>
<dbReference type="CDD" id="cd02440">
    <property type="entry name" value="AdoMet_MTases"/>
    <property type="match status" value="1"/>
</dbReference>
<dbReference type="InterPro" id="IPR025714">
    <property type="entry name" value="Methyltranfer_dom"/>
</dbReference>
<name>A0ABP9YW81_9FUNG</name>
<dbReference type="Gene3D" id="3.40.50.150">
    <property type="entry name" value="Vaccinia Virus protein VP39"/>
    <property type="match status" value="1"/>
</dbReference>
<sequence>MAKEYPNSEFRGVDPDNCEFVIGNITETLPYKDDTFDFIHQRILLVGLANSNWDKCLKELLRVLKSGGYIEIIDTDYKNVINTGPLMDKMHILLCWNLESRDIPAGIPLQLEERINRTGYINLVETRLFLPLNHSSKADKLMWQDYYHGVLNIRPLMVKYNPE</sequence>
<feature type="domain" description="Methyltransferase" evidence="1">
    <location>
        <begin position="14"/>
        <end position="76"/>
    </location>
</feature>
<gene>
    <name evidence="2" type="ORF">MFLAVUS_004547</name>
</gene>
<keyword evidence="3" id="KW-1185">Reference proteome</keyword>
<evidence type="ECO:0000313" key="3">
    <source>
        <dbReference type="Proteomes" id="UP001473302"/>
    </source>
</evidence>
<reference evidence="2 3" key="1">
    <citation type="submission" date="2024-04" db="EMBL/GenBank/DDBJ databases">
        <title>genome sequences of Mucor flavus KT1a and Helicostylum pulchrum KT1b strains isolated from the surface of a dry-aged beef.</title>
        <authorList>
            <person name="Toyotome T."/>
            <person name="Hosono M."/>
            <person name="Torimaru M."/>
            <person name="Fukuda K."/>
            <person name="Mikami N."/>
        </authorList>
    </citation>
    <scope>NUCLEOTIDE SEQUENCE [LARGE SCALE GENOMIC DNA]</scope>
    <source>
        <strain evidence="2 3">KT1a</strain>
    </source>
</reference>
<organism evidence="2 3">
    <name type="scientific">Mucor flavus</name>
    <dbReference type="NCBI Taxonomy" id="439312"/>
    <lineage>
        <taxon>Eukaryota</taxon>
        <taxon>Fungi</taxon>
        <taxon>Fungi incertae sedis</taxon>
        <taxon>Mucoromycota</taxon>
        <taxon>Mucoromycotina</taxon>
        <taxon>Mucoromycetes</taxon>
        <taxon>Mucorales</taxon>
        <taxon>Mucorineae</taxon>
        <taxon>Mucoraceae</taxon>
        <taxon>Mucor</taxon>
    </lineage>
</organism>
<dbReference type="SUPFAM" id="SSF53335">
    <property type="entry name" value="S-adenosyl-L-methionine-dependent methyltransferases"/>
    <property type="match status" value="1"/>
</dbReference>
<proteinExistence type="predicted"/>
<evidence type="ECO:0000313" key="2">
    <source>
        <dbReference type="EMBL" id="GAA5811118.1"/>
    </source>
</evidence>
<dbReference type="Proteomes" id="UP001473302">
    <property type="component" value="Unassembled WGS sequence"/>
</dbReference>
<dbReference type="Pfam" id="PF13847">
    <property type="entry name" value="Methyltransf_31"/>
    <property type="match status" value="1"/>
</dbReference>
<dbReference type="InterPro" id="IPR029063">
    <property type="entry name" value="SAM-dependent_MTases_sf"/>
</dbReference>
<accession>A0ABP9YW81</accession>
<comment type="caution">
    <text evidence="2">The sequence shown here is derived from an EMBL/GenBank/DDBJ whole genome shotgun (WGS) entry which is preliminary data.</text>
</comment>